<proteinExistence type="inferred from homology"/>
<dbReference type="PANTHER" id="PTHR34598:SF3">
    <property type="entry name" value="OXIDOREDUCTASE AN1597"/>
    <property type="match status" value="1"/>
</dbReference>
<reference evidence="2 3" key="1">
    <citation type="journal article" date="2018" name="IMA Fungus">
        <title>IMA Genome-F 9: Draft genome sequence of Annulohypoxylon stygium, Aspergillus mulundensis, Berkeleyomyces basicola (syn. Thielaviopsis basicola), Ceratocystis smalleyi, two Cercospora beticola strains, Coleophoma cylindrospora, Fusarium fracticaudum, Phialophora cf. hyalina, and Morchella septimelata.</title>
        <authorList>
            <person name="Wingfield B.D."/>
            <person name="Bills G.F."/>
            <person name="Dong Y."/>
            <person name="Huang W."/>
            <person name="Nel W.J."/>
            <person name="Swalarsk-Parry B.S."/>
            <person name="Vaghefi N."/>
            <person name="Wilken P.M."/>
            <person name="An Z."/>
            <person name="de Beer Z.W."/>
            <person name="De Vos L."/>
            <person name="Chen L."/>
            <person name="Duong T.A."/>
            <person name="Gao Y."/>
            <person name="Hammerbacher A."/>
            <person name="Kikkert J.R."/>
            <person name="Li Y."/>
            <person name="Li H."/>
            <person name="Li K."/>
            <person name="Li Q."/>
            <person name="Liu X."/>
            <person name="Ma X."/>
            <person name="Naidoo K."/>
            <person name="Pethybridge S.J."/>
            <person name="Sun J."/>
            <person name="Steenkamp E.T."/>
            <person name="van der Nest M.A."/>
            <person name="van Wyk S."/>
            <person name="Wingfield M.J."/>
            <person name="Xiong C."/>
            <person name="Yue Q."/>
            <person name="Zhang X."/>
        </authorList>
    </citation>
    <scope>NUCLEOTIDE SEQUENCE [LARGE SCALE GENOMIC DNA]</scope>
    <source>
        <strain evidence="2 3">BP 5553</strain>
    </source>
</reference>
<evidence type="ECO:0000256" key="1">
    <source>
        <dbReference type="ARBA" id="ARBA00023604"/>
    </source>
</evidence>
<keyword evidence="3" id="KW-1185">Reference proteome</keyword>
<evidence type="ECO:0008006" key="4">
    <source>
        <dbReference type="Google" id="ProtNLM"/>
    </source>
</evidence>
<dbReference type="AlphaFoldDB" id="A0A370TE84"/>
<sequence length="296" mass="34325">MSPILPRHESVPLTYMKWVPLYEKEKPFVYLSEVPKHSKDPRQSNFVFHSVQVPITDVRGQESNFSLDEHGFAYRQQRVGFDNFRDEEAIEREYLPQVADFIRAEVDGADEVEIFDWRMRRADYTPEEVDMNDKTVFLPTSGNVHVDQSPYQATQTLQRMRECLGDEKVDMYSRGRVRIINVWRPISGPVEDKPVTVCDGSTCKTSELITNDVIRSAGHGVREAWALLYGEQQKFYYLSSQTKDEPLMIKIFDSKRDIPATCSPHTSFRHTQIPPGVDPRRSIEVRAFVFTRPKMA</sequence>
<dbReference type="PANTHER" id="PTHR34598">
    <property type="entry name" value="BLL6449 PROTEIN"/>
    <property type="match status" value="1"/>
</dbReference>
<gene>
    <name evidence="2" type="ORF">BP5553_08443</name>
</gene>
<dbReference type="Proteomes" id="UP000254866">
    <property type="component" value="Unassembled WGS sequence"/>
</dbReference>
<dbReference type="InterPro" id="IPR044053">
    <property type="entry name" value="AsaB-like"/>
</dbReference>
<evidence type="ECO:0000313" key="3">
    <source>
        <dbReference type="Proteomes" id="UP000254866"/>
    </source>
</evidence>
<dbReference type="NCBIfam" id="NF041278">
    <property type="entry name" value="CmcJ_NvfI_EfuI"/>
    <property type="match status" value="1"/>
</dbReference>
<comment type="caution">
    <text evidence="2">The sequence shown here is derived from an EMBL/GenBank/DDBJ whole genome shotgun (WGS) entry which is preliminary data.</text>
</comment>
<name>A0A370TE84_9HELO</name>
<organism evidence="2 3">
    <name type="scientific">Venustampulla echinocandica</name>
    <dbReference type="NCBI Taxonomy" id="2656787"/>
    <lineage>
        <taxon>Eukaryota</taxon>
        <taxon>Fungi</taxon>
        <taxon>Dikarya</taxon>
        <taxon>Ascomycota</taxon>
        <taxon>Pezizomycotina</taxon>
        <taxon>Leotiomycetes</taxon>
        <taxon>Helotiales</taxon>
        <taxon>Pleuroascaceae</taxon>
        <taxon>Venustampulla</taxon>
    </lineage>
</organism>
<dbReference type="RefSeq" id="XP_031866497.1">
    <property type="nucleotide sequence ID" value="XM_032017066.1"/>
</dbReference>
<evidence type="ECO:0000313" key="2">
    <source>
        <dbReference type="EMBL" id="RDL33004.1"/>
    </source>
</evidence>
<dbReference type="OrthoDB" id="412788at2759"/>
<accession>A0A370TE84</accession>
<protein>
    <recommendedName>
        <fullName evidence="4">Methyltransferase</fullName>
    </recommendedName>
</protein>
<dbReference type="EMBL" id="NPIC01000009">
    <property type="protein sequence ID" value="RDL33004.1"/>
    <property type="molecule type" value="Genomic_DNA"/>
</dbReference>
<dbReference type="GO" id="GO:0016491">
    <property type="term" value="F:oxidoreductase activity"/>
    <property type="evidence" value="ECO:0007669"/>
    <property type="project" value="InterPro"/>
</dbReference>
<dbReference type="GeneID" id="43601292"/>
<comment type="similarity">
    <text evidence="1">Belongs to the asaB hydroxylase/desaturase family.</text>
</comment>